<accession>A0AAC8UC64</accession>
<dbReference type="Proteomes" id="UP000060132">
    <property type="component" value="Chromosome"/>
</dbReference>
<reference evidence="1 2" key="1">
    <citation type="journal article" date="2015" name="PLoS Negl. Trop. Dis.">
        <title>Haemophilus ducreyi Cutaneous Ulcer Strains Are Nearly Identical to Class I Genital Ulcer Strains.</title>
        <authorList>
            <person name="Gangaiah D."/>
            <person name="Webb K.M."/>
            <person name="Humphreys T.L."/>
            <person name="Fortney K.R."/>
            <person name="Toh E."/>
            <person name="Tai A."/>
            <person name="Katz S.S."/>
            <person name="Pillay A."/>
            <person name="Chen C.Y."/>
            <person name="Roberts S.A."/>
            <person name="Munson R.S.Jr."/>
            <person name="Spinola S.M."/>
        </authorList>
    </citation>
    <scope>NUCLEOTIDE SEQUENCE [LARGE SCALE GENOMIC DNA]</scope>
    <source>
        <strain evidence="2">CLU2</strain>
    </source>
</reference>
<dbReference type="EMBL" id="CP011219">
    <property type="protein sequence ID" value="AKO32269.1"/>
    <property type="molecule type" value="Genomic_DNA"/>
</dbReference>
<name>A0AAC8UC64_HAEDC</name>
<gene>
    <name evidence="1" type="ORF">RZ57_03550</name>
</gene>
<proteinExistence type="predicted"/>
<dbReference type="AlphaFoldDB" id="A0AAC8UC64"/>
<protein>
    <submittedName>
        <fullName evidence="1">Uncharacterized protein</fullName>
    </submittedName>
</protein>
<sequence>MLFKEPEYEKFLEQKIQKGLSDLANGRYSTAEQFKQEMEQLLVHKEHELQQLEGNLNAVRLVMITQVQGKSSQDHTELCT</sequence>
<dbReference type="OMA" id="VMITQVQ"/>
<dbReference type="RefSeq" id="WP_010944835.1">
    <property type="nucleotide sequence ID" value="NZ_CP011218.1"/>
</dbReference>
<evidence type="ECO:0000313" key="1">
    <source>
        <dbReference type="EMBL" id="AKO32269.1"/>
    </source>
</evidence>
<evidence type="ECO:0000313" key="2">
    <source>
        <dbReference type="Proteomes" id="UP000060132"/>
    </source>
</evidence>
<organism evidence="1 2">
    <name type="scientific">Haemophilus ducreyi</name>
    <dbReference type="NCBI Taxonomy" id="730"/>
    <lineage>
        <taxon>Bacteria</taxon>
        <taxon>Pseudomonadati</taxon>
        <taxon>Pseudomonadota</taxon>
        <taxon>Gammaproteobacteria</taxon>
        <taxon>Pasteurellales</taxon>
        <taxon>Pasteurellaceae</taxon>
        <taxon>Haemophilus</taxon>
    </lineage>
</organism>